<dbReference type="InterPro" id="IPR013785">
    <property type="entry name" value="Aldolase_TIM"/>
</dbReference>
<reference evidence="3" key="1">
    <citation type="submission" date="2013-10" db="EMBL/GenBank/DDBJ databases">
        <title>Genomic analysis of the causative agents of coccidiosis in chickens.</title>
        <authorList>
            <person name="Reid A.J."/>
            <person name="Blake D."/>
            <person name="Billington K."/>
            <person name="Browne H."/>
            <person name="Dunn M."/>
            <person name="Hung S."/>
            <person name="Kawahara F."/>
            <person name="Miranda-Saavedra D."/>
            <person name="Mourier T."/>
            <person name="Nagra H."/>
            <person name="Otto T.D."/>
            <person name="Rawlings N."/>
            <person name="Sanchez A."/>
            <person name="Sanders M."/>
            <person name="Subramaniam C."/>
            <person name="Tay Y."/>
            <person name="Dear P."/>
            <person name="Doerig C."/>
            <person name="Gruber A."/>
            <person name="Parkinson J."/>
            <person name="Shirley M."/>
            <person name="Wan K.L."/>
            <person name="Berriman M."/>
            <person name="Tomley F."/>
            <person name="Pain A."/>
        </authorList>
    </citation>
    <scope>NUCLEOTIDE SEQUENCE [LARGE SCALE GENOMIC DNA]</scope>
    <source>
        <strain evidence="3">Houghton</strain>
    </source>
</reference>
<dbReference type="Pfam" id="PF00834">
    <property type="entry name" value="Ribul_P_3_epim"/>
    <property type="match status" value="1"/>
</dbReference>
<name>U6L6B4_EIMTE</name>
<gene>
    <name evidence="3" type="ORF">ETH_00039880</name>
</gene>
<reference evidence="3" key="2">
    <citation type="submission" date="2013-10" db="EMBL/GenBank/DDBJ databases">
        <authorList>
            <person name="Aslett M."/>
        </authorList>
    </citation>
    <scope>NUCLEOTIDE SEQUENCE [LARGE SCALE GENOMIC DNA]</scope>
    <source>
        <strain evidence="3">Houghton</strain>
    </source>
</reference>
<dbReference type="GO" id="GO:0046872">
    <property type="term" value="F:metal ion binding"/>
    <property type="evidence" value="ECO:0007669"/>
    <property type="project" value="UniProtKB-KW"/>
</dbReference>
<proteinExistence type="predicted"/>
<dbReference type="VEuPathDB" id="ToxoDB:ETH_00039880"/>
<accession>U6L6B4</accession>
<keyword evidence="4" id="KW-1185">Reference proteome</keyword>
<evidence type="ECO:0000256" key="1">
    <source>
        <dbReference type="ARBA" id="ARBA00022723"/>
    </source>
</evidence>
<evidence type="ECO:0000256" key="2">
    <source>
        <dbReference type="ARBA" id="ARBA00023235"/>
    </source>
</evidence>
<keyword evidence="2" id="KW-0413">Isomerase</keyword>
<dbReference type="AlphaFoldDB" id="U6L6B4"/>
<evidence type="ECO:0008006" key="5">
    <source>
        <dbReference type="Google" id="ProtNLM"/>
    </source>
</evidence>
<dbReference type="GO" id="GO:0005975">
    <property type="term" value="P:carbohydrate metabolic process"/>
    <property type="evidence" value="ECO:0007669"/>
    <property type="project" value="InterPro"/>
</dbReference>
<dbReference type="SUPFAM" id="SSF51366">
    <property type="entry name" value="Ribulose-phoshate binding barrel"/>
    <property type="match status" value="1"/>
</dbReference>
<dbReference type="InterPro" id="IPR011060">
    <property type="entry name" value="RibuloseP-bd_barrel"/>
</dbReference>
<dbReference type="GO" id="GO:0016857">
    <property type="term" value="F:racemase and epimerase activity, acting on carbohydrates and derivatives"/>
    <property type="evidence" value="ECO:0007669"/>
    <property type="project" value="InterPro"/>
</dbReference>
<dbReference type="EMBL" id="HG677573">
    <property type="protein sequence ID" value="CDJ44748.1"/>
    <property type="molecule type" value="Genomic_DNA"/>
</dbReference>
<dbReference type="Proteomes" id="UP000030747">
    <property type="component" value="Unassembled WGS sequence"/>
</dbReference>
<sequence length="40" mass="4410">MSPPKPIIAPSVLASDLSRLTDEAQKMVDEGCDWLHLDVM</sequence>
<dbReference type="GeneID" id="25257016"/>
<dbReference type="OrthoDB" id="1927044at2759"/>
<evidence type="ECO:0000313" key="4">
    <source>
        <dbReference type="Proteomes" id="UP000030747"/>
    </source>
</evidence>
<dbReference type="InterPro" id="IPR000056">
    <property type="entry name" value="Ribul_P_3_epim-like"/>
</dbReference>
<dbReference type="VEuPathDB" id="ToxoDB:ETH2_0904300"/>
<organism evidence="3 4">
    <name type="scientific">Eimeria tenella</name>
    <name type="common">Coccidian parasite</name>
    <dbReference type="NCBI Taxonomy" id="5802"/>
    <lineage>
        <taxon>Eukaryota</taxon>
        <taxon>Sar</taxon>
        <taxon>Alveolata</taxon>
        <taxon>Apicomplexa</taxon>
        <taxon>Conoidasida</taxon>
        <taxon>Coccidia</taxon>
        <taxon>Eucoccidiorida</taxon>
        <taxon>Eimeriorina</taxon>
        <taxon>Eimeriidae</taxon>
        <taxon>Eimeria</taxon>
    </lineage>
</organism>
<feature type="non-terminal residue" evidence="3">
    <location>
        <position position="40"/>
    </location>
</feature>
<protein>
    <recommendedName>
        <fullName evidence="5">Ribulose-phosphate 3-epimerase</fullName>
    </recommendedName>
</protein>
<dbReference type="RefSeq" id="XP_013235496.1">
    <property type="nucleotide sequence ID" value="XM_013380042.1"/>
</dbReference>
<keyword evidence="1" id="KW-0479">Metal-binding</keyword>
<dbReference type="Gene3D" id="3.20.20.70">
    <property type="entry name" value="Aldolase class I"/>
    <property type="match status" value="1"/>
</dbReference>
<evidence type="ECO:0000313" key="3">
    <source>
        <dbReference type="EMBL" id="CDJ44748.1"/>
    </source>
</evidence>